<evidence type="ECO:0000259" key="5">
    <source>
        <dbReference type="Pfam" id="PF04542"/>
    </source>
</evidence>
<dbReference type="SUPFAM" id="SSF88659">
    <property type="entry name" value="Sigma3 and sigma4 domains of RNA polymerase sigma factors"/>
    <property type="match status" value="1"/>
</dbReference>
<dbReference type="Pfam" id="PF08281">
    <property type="entry name" value="Sigma70_r4_2"/>
    <property type="match status" value="1"/>
</dbReference>
<dbReference type="Pfam" id="PF04542">
    <property type="entry name" value="Sigma70_r2"/>
    <property type="match status" value="1"/>
</dbReference>
<evidence type="ECO:0000256" key="2">
    <source>
        <dbReference type="ARBA" id="ARBA00023015"/>
    </source>
</evidence>
<dbReference type="InterPro" id="IPR039425">
    <property type="entry name" value="RNA_pol_sigma-70-like"/>
</dbReference>
<dbReference type="AlphaFoldDB" id="A0AA48RCL2"/>
<feature type="domain" description="RNA polymerase sigma-70 region 2" evidence="5">
    <location>
        <begin position="58"/>
        <end position="125"/>
    </location>
</feature>
<dbReference type="InterPro" id="IPR036388">
    <property type="entry name" value="WH-like_DNA-bd_sf"/>
</dbReference>
<dbReference type="InterPro" id="IPR013324">
    <property type="entry name" value="RNA_pol_sigma_r3/r4-like"/>
</dbReference>
<dbReference type="InterPro" id="IPR013325">
    <property type="entry name" value="RNA_pol_sigma_r2"/>
</dbReference>
<dbReference type="NCBIfam" id="TIGR02937">
    <property type="entry name" value="sigma70-ECF"/>
    <property type="match status" value="1"/>
</dbReference>
<evidence type="ECO:0000256" key="4">
    <source>
        <dbReference type="ARBA" id="ARBA00023163"/>
    </source>
</evidence>
<reference evidence="7" key="1">
    <citation type="submission" date="2023-07" db="EMBL/GenBank/DDBJ databases">
        <authorList>
            <person name="Pelsma A.J. K."/>
        </authorList>
    </citation>
    <scope>NUCLEOTIDE SEQUENCE</scope>
</reference>
<organism evidence="7">
    <name type="scientific">freshwater sediment metagenome</name>
    <dbReference type="NCBI Taxonomy" id="556182"/>
    <lineage>
        <taxon>unclassified sequences</taxon>
        <taxon>metagenomes</taxon>
        <taxon>ecological metagenomes</taxon>
    </lineage>
</organism>
<dbReference type="Gene3D" id="1.10.10.10">
    <property type="entry name" value="Winged helix-like DNA-binding domain superfamily/Winged helix DNA-binding domain"/>
    <property type="match status" value="1"/>
</dbReference>
<dbReference type="InterPro" id="IPR014284">
    <property type="entry name" value="RNA_pol_sigma-70_dom"/>
</dbReference>
<feature type="domain" description="RNA polymerase sigma factor 70 region 4 type 2" evidence="6">
    <location>
        <begin position="155"/>
        <end position="207"/>
    </location>
</feature>
<evidence type="ECO:0008006" key="8">
    <source>
        <dbReference type="Google" id="ProtNLM"/>
    </source>
</evidence>
<keyword evidence="2" id="KW-0805">Transcription regulation</keyword>
<proteinExistence type="inferred from homology"/>
<dbReference type="GO" id="GO:0016987">
    <property type="term" value="F:sigma factor activity"/>
    <property type="evidence" value="ECO:0007669"/>
    <property type="project" value="UniProtKB-KW"/>
</dbReference>
<dbReference type="SUPFAM" id="SSF88946">
    <property type="entry name" value="Sigma2 domain of RNA polymerase sigma factors"/>
    <property type="match status" value="1"/>
</dbReference>
<evidence type="ECO:0000313" key="7">
    <source>
        <dbReference type="EMBL" id="CAJ0849765.1"/>
    </source>
</evidence>
<keyword evidence="4" id="KW-0804">Transcription</keyword>
<evidence type="ECO:0000256" key="3">
    <source>
        <dbReference type="ARBA" id="ARBA00023082"/>
    </source>
</evidence>
<dbReference type="InterPro" id="IPR007627">
    <property type="entry name" value="RNA_pol_sigma70_r2"/>
</dbReference>
<gene>
    <name evidence="7" type="ORF">AMST5_00172</name>
</gene>
<dbReference type="CDD" id="cd06171">
    <property type="entry name" value="Sigma70_r4"/>
    <property type="match status" value="1"/>
</dbReference>
<dbReference type="PANTHER" id="PTHR43133:SF62">
    <property type="entry name" value="RNA POLYMERASE SIGMA FACTOR SIGZ"/>
    <property type="match status" value="1"/>
</dbReference>
<dbReference type="GO" id="GO:0003677">
    <property type="term" value="F:DNA binding"/>
    <property type="evidence" value="ECO:0007669"/>
    <property type="project" value="InterPro"/>
</dbReference>
<dbReference type="EMBL" id="OY288114">
    <property type="protein sequence ID" value="CAJ0849765.1"/>
    <property type="molecule type" value="Genomic_DNA"/>
</dbReference>
<dbReference type="InterPro" id="IPR013249">
    <property type="entry name" value="RNA_pol_sigma70_r4_t2"/>
</dbReference>
<dbReference type="PANTHER" id="PTHR43133">
    <property type="entry name" value="RNA POLYMERASE ECF-TYPE SIGMA FACTO"/>
    <property type="match status" value="1"/>
</dbReference>
<sequence>MPSAAISLHSEPRRRAIAPRKVAPVRAAGEPVVLSAQEASALIANLAHDGDRQSFAILFSYYFPRVKAYLMRAGAAPAAAEELAQETMLRVWRKAGSFDPRAGAPSTWVFVIARNLRIDRIRAERTPGEIDLDPSEEPDAPPTGEAMAILKERSDRVRQALGALSREQALIIELFYFDEKPHSEIARRLGLPLGTVKSRLRLAVQRLRAELEDLG</sequence>
<accession>A0AA48RCL2</accession>
<comment type="similarity">
    <text evidence="1">Belongs to the sigma-70 factor family. ECF subfamily.</text>
</comment>
<evidence type="ECO:0000256" key="1">
    <source>
        <dbReference type="ARBA" id="ARBA00010641"/>
    </source>
</evidence>
<keyword evidence="3" id="KW-0731">Sigma factor</keyword>
<dbReference type="GO" id="GO:0006352">
    <property type="term" value="P:DNA-templated transcription initiation"/>
    <property type="evidence" value="ECO:0007669"/>
    <property type="project" value="InterPro"/>
</dbReference>
<protein>
    <recommendedName>
        <fullName evidence="8">RNA polymerase sigma factor</fullName>
    </recommendedName>
</protein>
<evidence type="ECO:0000259" key="6">
    <source>
        <dbReference type="Pfam" id="PF08281"/>
    </source>
</evidence>
<dbReference type="Gene3D" id="1.10.1740.10">
    <property type="match status" value="1"/>
</dbReference>
<name>A0AA48RCL2_9ZZZZ</name>